<name>A0A4C1UTP6_EUMVA</name>
<organism evidence="2 3">
    <name type="scientific">Eumeta variegata</name>
    <name type="common">Bagworm moth</name>
    <name type="synonym">Eumeta japonica</name>
    <dbReference type="NCBI Taxonomy" id="151549"/>
    <lineage>
        <taxon>Eukaryota</taxon>
        <taxon>Metazoa</taxon>
        <taxon>Ecdysozoa</taxon>
        <taxon>Arthropoda</taxon>
        <taxon>Hexapoda</taxon>
        <taxon>Insecta</taxon>
        <taxon>Pterygota</taxon>
        <taxon>Neoptera</taxon>
        <taxon>Endopterygota</taxon>
        <taxon>Lepidoptera</taxon>
        <taxon>Glossata</taxon>
        <taxon>Ditrysia</taxon>
        <taxon>Tineoidea</taxon>
        <taxon>Psychidae</taxon>
        <taxon>Oiketicinae</taxon>
        <taxon>Eumeta</taxon>
    </lineage>
</organism>
<keyword evidence="3" id="KW-1185">Reference proteome</keyword>
<accession>A0A4C1UTP6</accession>
<comment type="caution">
    <text evidence="2">The sequence shown here is derived from an EMBL/GenBank/DDBJ whole genome shotgun (WGS) entry which is preliminary data.</text>
</comment>
<evidence type="ECO:0000313" key="3">
    <source>
        <dbReference type="Proteomes" id="UP000299102"/>
    </source>
</evidence>
<dbReference type="AlphaFoldDB" id="A0A4C1UTP6"/>
<gene>
    <name evidence="2" type="ORF">EVAR_94645_1</name>
</gene>
<sequence>MRQSLFHTRIPHPGPDSDSSSEPVSLLVFPPSVELAGGCSILPRSIRSRHSSLGRCRPKGSDGVQYTSTVLDQHGRTSTNPLYLFFRKELADGRPLHEPYRLSVGYRKSDLSPPPMFRVPNFKYFEGAL</sequence>
<dbReference type="Proteomes" id="UP000299102">
    <property type="component" value="Unassembled WGS sequence"/>
</dbReference>
<proteinExistence type="predicted"/>
<reference evidence="2 3" key="1">
    <citation type="journal article" date="2019" name="Commun. Biol.">
        <title>The bagworm genome reveals a unique fibroin gene that provides high tensile strength.</title>
        <authorList>
            <person name="Kono N."/>
            <person name="Nakamura H."/>
            <person name="Ohtoshi R."/>
            <person name="Tomita M."/>
            <person name="Numata K."/>
            <person name="Arakawa K."/>
        </authorList>
    </citation>
    <scope>NUCLEOTIDE SEQUENCE [LARGE SCALE GENOMIC DNA]</scope>
</reference>
<dbReference type="EMBL" id="BGZK01000224">
    <property type="protein sequence ID" value="GBP29805.1"/>
    <property type="molecule type" value="Genomic_DNA"/>
</dbReference>
<protein>
    <submittedName>
        <fullName evidence="2">Uncharacterized protein</fullName>
    </submittedName>
</protein>
<feature type="region of interest" description="Disordered" evidence="1">
    <location>
        <begin position="1"/>
        <end position="23"/>
    </location>
</feature>
<evidence type="ECO:0000313" key="2">
    <source>
        <dbReference type="EMBL" id="GBP29805.1"/>
    </source>
</evidence>
<evidence type="ECO:0000256" key="1">
    <source>
        <dbReference type="SAM" id="MobiDB-lite"/>
    </source>
</evidence>